<gene>
    <name evidence="2" type="ORF">AAJ76_210007620</name>
</gene>
<dbReference type="Gene3D" id="2.30.30.100">
    <property type="match status" value="1"/>
</dbReference>
<dbReference type="SUPFAM" id="SSF50182">
    <property type="entry name" value="Sm-like ribonucleoproteins"/>
    <property type="match status" value="1"/>
</dbReference>
<evidence type="ECO:0000259" key="1">
    <source>
        <dbReference type="SMART" id="SM00651"/>
    </source>
</evidence>
<dbReference type="EMBL" id="JPQZ01000021">
    <property type="protein sequence ID" value="KKO75429.1"/>
    <property type="molecule type" value="Genomic_DNA"/>
</dbReference>
<dbReference type="RefSeq" id="XP_024331171.1">
    <property type="nucleotide sequence ID" value="XM_024474593.1"/>
</dbReference>
<protein>
    <recommendedName>
        <fullName evidence="1">Sm domain-containing protein</fullName>
    </recommendedName>
</protein>
<dbReference type="AlphaFoldDB" id="A0A0F9ZCY6"/>
<dbReference type="OrthoDB" id="10256176at2759"/>
<evidence type="ECO:0000313" key="3">
    <source>
        <dbReference type="Proteomes" id="UP000034350"/>
    </source>
</evidence>
<dbReference type="Proteomes" id="UP000034350">
    <property type="component" value="Unassembled WGS sequence"/>
</dbReference>
<sequence length="73" mass="8499">MENVYNVYADFIDKQIVIKQYDDTTLTGTLISVDGYLNIFLINGKYNDESFTFNFKSMFVRGSVVDYIYIADK</sequence>
<dbReference type="InterPro" id="IPR010920">
    <property type="entry name" value="LSM_dom_sf"/>
</dbReference>
<feature type="domain" description="Sm" evidence="1">
    <location>
        <begin position="6"/>
        <end position="70"/>
    </location>
</feature>
<organism evidence="2 3">
    <name type="scientific">Vairimorpha ceranae</name>
    <dbReference type="NCBI Taxonomy" id="40302"/>
    <lineage>
        <taxon>Eukaryota</taxon>
        <taxon>Fungi</taxon>
        <taxon>Fungi incertae sedis</taxon>
        <taxon>Microsporidia</taxon>
        <taxon>Nosematidae</taxon>
        <taxon>Vairimorpha</taxon>
    </lineage>
</organism>
<keyword evidence="3" id="KW-1185">Reference proteome</keyword>
<dbReference type="SMART" id="SM00651">
    <property type="entry name" value="Sm"/>
    <property type="match status" value="1"/>
</dbReference>
<dbReference type="VEuPathDB" id="MicrosporidiaDB:AAJ76_210007620"/>
<dbReference type="InterPro" id="IPR001163">
    <property type="entry name" value="Sm_dom_euk/arc"/>
</dbReference>
<reference evidence="2 3" key="1">
    <citation type="journal article" date="2015" name="Environ. Microbiol.">
        <title>Genome analyses suggest the presence of polyploidy and recent human-driven expansions in eight global populations of the honeybee pathogen Nosema ceranae.</title>
        <authorList>
            <person name="Pelin A."/>
            <person name="Selman M."/>
            <person name="Aris-Brosou S."/>
            <person name="Farinelli L."/>
            <person name="Corradi N."/>
        </authorList>
    </citation>
    <scope>NUCLEOTIDE SEQUENCE [LARGE SCALE GENOMIC DNA]</scope>
    <source>
        <strain evidence="2 3">PA08 1199</strain>
    </source>
</reference>
<name>A0A0F9ZCY6_9MICR</name>
<proteinExistence type="predicted"/>
<dbReference type="Pfam" id="PF01423">
    <property type="entry name" value="LSM"/>
    <property type="match status" value="1"/>
</dbReference>
<evidence type="ECO:0000313" key="2">
    <source>
        <dbReference type="EMBL" id="KKO75429.1"/>
    </source>
</evidence>
<comment type="caution">
    <text evidence="2">The sequence shown here is derived from an EMBL/GenBank/DDBJ whole genome shotgun (WGS) entry which is preliminary data.</text>
</comment>
<dbReference type="GO" id="GO:0032991">
    <property type="term" value="C:protein-containing complex"/>
    <property type="evidence" value="ECO:0007669"/>
    <property type="project" value="UniProtKB-ARBA"/>
</dbReference>
<accession>A0A0F9ZCY6</accession>
<dbReference type="GeneID" id="36319518"/>